<dbReference type="EMBL" id="GBRH01237772">
    <property type="protein sequence ID" value="JAD60123.1"/>
    <property type="molecule type" value="Transcribed_RNA"/>
</dbReference>
<reference evidence="1" key="1">
    <citation type="submission" date="2014-09" db="EMBL/GenBank/DDBJ databases">
        <authorList>
            <person name="Magalhaes I.L.F."/>
            <person name="Oliveira U."/>
            <person name="Santos F.R."/>
            <person name="Vidigal T.H.D.A."/>
            <person name="Brescovit A.D."/>
            <person name="Santos A.J."/>
        </authorList>
    </citation>
    <scope>NUCLEOTIDE SEQUENCE</scope>
    <source>
        <tissue evidence="1">Shoot tissue taken approximately 20 cm above the soil surface</tissue>
    </source>
</reference>
<proteinExistence type="predicted"/>
<accession>A0A0A9BDD2</accession>
<sequence>MRSVYAGYIDCHVNLMFQHIFD</sequence>
<organism evidence="1">
    <name type="scientific">Arundo donax</name>
    <name type="common">Giant reed</name>
    <name type="synonym">Donax arundinaceus</name>
    <dbReference type="NCBI Taxonomy" id="35708"/>
    <lineage>
        <taxon>Eukaryota</taxon>
        <taxon>Viridiplantae</taxon>
        <taxon>Streptophyta</taxon>
        <taxon>Embryophyta</taxon>
        <taxon>Tracheophyta</taxon>
        <taxon>Spermatophyta</taxon>
        <taxon>Magnoliopsida</taxon>
        <taxon>Liliopsida</taxon>
        <taxon>Poales</taxon>
        <taxon>Poaceae</taxon>
        <taxon>PACMAD clade</taxon>
        <taxon>Arundinoideae</taxon>
        <taxon>Arundineae</taxon>
        <taxon>Arundo</taxon>
    </lineage>
</organism>
<reference evidence="1" key="2">
    <citation type="journal article" date="2015" name="Data Brief">
        <title>Shoot transcriptome of the giant reed, Arundo donax.</title>
        <authorList>
            <person name="Barrero R.A."/>
            <person name="Guerrero F.D."/>
            <person name="Moolhuijzen P."/>
            <person name="Goolsby J.A."/>
            <person name="Tidwell J."/>
            <person name="Bellgard S.E."/>
            <person name="Bellgard M.I."/>
        </authorList>
    </citation>
    <scope>NUCLEOTIDE SEQUENCE</scope>
    <source>
        <tissue evidence="1">Shoot tissue taken approximately 20 cm above the soil surface</tissue>
    </source>
</reference>
<name>A0A0A9BDD2_ARUDO</name>
<protein>
    <submittedName>
        <fullName evidence="1">Uncharacterized protein</fullName>
    </submittedName>
</protein>
<dbReference type="AlphaFoldDB" id="A0A0A9BDD2"/>
<evidence type="ECO:0000313" key="1">
    <source>
        <dbReference type="EMBL" id="JAD60123.1"/>
    </source>
</evidence>